<reference evidence="10" key="1">
    <citation type="journal article" date="2021" name="PeerJ">
        <title>Extensive microbial diversity within the chicken gut microbiome revealed by metagenomics and culture.</title>
        <authorList>
            <person name="Gilroy R."/>
            <person name="Ravi A."/>
            <person name="Getino M."/>
            <person name="Pursley I."/>
            <person name="Horton D.L."/>
            <person name="Alikhan N.F."/>
            <person name="Baker D."/>
            <person name="Gharbi K."/>
            <person name="Hall N."/>
            <person name="Watson M."/>
            <person name="Adriaenssens E.M."/>
            <person name="Foster-Nyarko E."/>
            <person name="Jarju S."/>
            <person name="Secka A."/>
            <person name="Antonio M."/>
            <person name="Oren A."/>
            <person name="Chaudhuri R.R."/>
            <person name="La Ragione R."/>
            <person name="Hildebrand F."/>
            <person name="Pallen M.J."/>
        </authorList>
    </citation>
    <scope>NUCLEOTIDE SEQUENCE</scope>
    <source>
        <strain evidence="10">ChiHjej8B7-3636</strain>
    </source>
</reference>
<name>A0A9D2H5W2_9MICO</name>
<dbReference type="PANTHER" id="PTHR11808:SF15">
    <property type="entry name" value="CYSTATHIONINE GAMMA-LYASE"/>
    <property type="match status" value="1"/>
</dbReference>
<dbReference type="Proteomes" id="UP000824220">
    <property type="component" value="Unassembled WGS sequence"/>
</dbReference>
<dbReference type="Gene3D" id="3.90.1150.10">
    <property type="entry name" value="Aspartate Aminotransferase, domain 1"/>
    <property type="match status" value="1"/>
</dbReference>
<organism evidence="10 11">
    <name type="scientific">Candidatus Microbacterium stercoravium</name>
    <dbReference type="NCBI Taxonomy" id="2838697"/>
    <lineage>
        <taxon>Bacteria</taxon>
        <taxon>Bacillati</taxon>
        <taxon>Actinomycetota</taxon>
        <taxon>Actinomycetes</taxon>
        <taxon>Micrococcales</taxon>
        <taxon>Microbacteriaceae</taxon>
        <taxon>Microbacterium</taxon>
    </lineage>
</organism>
<dbReference type="Gene3D" id="3.40.640.10">
    <property type="entry name" value="Type I PLP-dependent aspartate aminotransferase-like (Major domain)"/>
    <property type="match status" value="1"/>
</dbReference>
<evidence type="ECO:0000256" key="6">
    <source>
        <dbReference type="ARBA" id="ARBA00048780"/>
    </source>
</evidence>
<evidence type="ECO:0000256" key="5">
    <source>
        <dbReference type="ARBA" id="ARBA00047199"/>
    </source>
</evidence>
<feature type="modified residue" description="N6-(pyridoxal phosphate)lysine" evidence="8">
    <location>
        <position position="214"/>
    </location>
</feature>
<evidence type="ECO:0000256" key="1">
    <source>
        <dbReference type="ARBA" id="ARBA00001933"/>
    </source>
</evidence>
<evidence type="ECO:0000256" key="2">
    <source>
        <dbReference type="ARBA" id="ARBA00009077"/>
    </source>
</evidence>
<comment type="catalytic activity">
    <reaction evidence="7">
        <text>L-methionine + H2O = methanethiol + 2-oxobutanoate + NH4(+)</text>
        <dbReference type="Rhea" id="RHEA:23800"/>
        <dbReference type="ChEBI" id="CHEBI:15377"/>
        <dbReference type="ChEBI" id="CHEBI:16007"/>
        <dbReference type="ChEBI" id="CHEBI:16763"/>
        <dbReference type="ChEBI" id="CHEBI:28938"/>
        <dbReference type="ChEBI" id="CHEBI:57844"/>
        <dbReference type="EC" id="4.4.1.11"/>
    </reaction>
    <physiologicalReaction direction="left-to-right" evidence="7">
        <dbReference type="Rhea" id="RHEA:23801"/>
    </physiologicalReaction>
</comment>
<dbReference type="SUPFAM" id="SSF53383">
    <property type="entry name" value="PLP-dependent transferases"/>
    <property type="match status" value="1"/>
</dbReference>
<proteinExistence type="inferred from homology"/>
<evidence type="ECO:0000256" key="3">
    <source>
        <dbReference type="ARBA" id="ARBA00022898"/>
    </source>
</evidence>
<dbReference type="InterPro" id="IPR015424">
    <property type="entry name" value="PyrdxlP-dep_Trfase"/>
</dbReference>
<dbReference type="GO" id="GO:0047982">
    <property type="term" value="F:homocysteine desulfhydrase activity"/>
    <property type="evidence" value="ECO:0007669"/>
    <property type="project" value="UniProtKB-EC"/>
</dbReference>
<protein>
    <recommendedName>
        <fullName evidence="4">homocysteine desulfhydrase</fullName>
        <ecNumber evidence="4">4.4.1.2</ecNumber>
    </recommendedName>
    <alternativeName>
        <fullName evidence="5">Homocysteine desulfhydrase</fullName>
    </alternativeName>
</protein>
<accession>A0A9D2H5W2</accession>
<dbReference type="InterPro" id="IPR000277">
    <property type="entry name" value="Cys/Met-Metab_PyrdxlP-dep_enz"/>
</dbReference>
<dbReference type="GO" id="GO:0030170">
    <property type="term" value="F:pyridoxal phosphate binding"/>
    <property type="evidence" value="ECO:0007669"/>
    <property type="project" value="InterPro"/>
</dbReference>
<dbReference type="EC" id="4.4.1.2" evidence="4"/>
<dbReference type="GO" id="GO:0005737">
    <property type="term" value="C:cytoplasm"/>
    <property type="evidence" value="ECO:0007669"/>
    <property type="project" value="TreeGrafter"/>
</dbReference>
<evidence type="ECO:0000256" key="9">
    <source>
        <dbReference type="RuleBase" id="RU362118"/>
    </source>
</evidence>
<evidence type="ECO:0000256" key="7">
    <source>
        <dbReference type="ARBA" id="ARBA00052699"/>
    </source>
</evidence>
<dbReference type="Pfam" id="PF01053">
    <property type="entry name" value="Cys_Met_Meta_PP"/>
    <property type="match status" value="1"/>
</dbReference>
<dbReference type="GO" id="GO:0004123">
    <property type="term" value="F:cystathionine gamma-lyase activity"/>
    <property type="evidence" value="ECO:0007669"/>
    <property type="project" value="TreeGrafter"/>
</dbReference>
<dbReference type="GO" id="GO:0018826">
    <property type="term" value="F:methionine gamma-lyase activity"/>
    <property type="evidence" value="ECO:0007669"/>
    <property type="project" value="UniProtKB-EC"/>
</dbReference>
<comment type="cofactor">
    <cofactor evidence="1 9">
        <name>pyridoxal 5'-phosphate</name>
        <dbReference type="ChEBI" id="CHEBI:597326"/>
    </cofactor>
</comment>
<comment type="similarity">
    <text evidence="2 9">Belongs to the trans-sulfuration enzymes family.</text>
</comment>
<dbReference type="PANTHER" id="PTHR11808">
    <property type="entry name" value="TRANS-SULFURATION ENZYME FAMILY MEMBER"/>
    <property type="match status" value="1"/>
</dbReference>
<sequence>MTQKWAPETVVVETARPPRELDAPLNPAVVLSSTFVGTHDLGTDGADAEGIQYGRFGNPTWTPFERALAELERAELPGLVFASGLAAVSAALELVAPGGTVIMPRHCYLGSFSAAKDSAAVGRFDVVTVDIADTDSVQEAVSAAAARHHGTDRGVMLWIESPTNPMLEVADLPALVAHAKGVGALTVVDNTFATPLVQQPLTVGADVVVHSVTKYLAGHSDVVLGAALTSDPALHEALHHHRSIRGAVAGPWEVWLALRGLRTLALRVERSQQNAKELAQRLSAHPGVEVRFPGLATDPGHDRAVAQLKGFGSILCVVLPTSAAAQRATEAVSLWTPATSLGGVESLIERRRRHAHEPHSVPEGLLRLSVGIENVDDLWNDLEYALGTALAAT</sequence>
<dbReference type="InterPro" id="IPR015421">
    <property type="entry name" value="PyrdxlP-dep_Trfase_major"/>
</dbReference>
<evidence type="ECO:0000313" key="11">
    <source>
        <dbReference type="Proteomes" id="UP000824220"/>
    </source>
</evidence>
<dbReference type="PIRSF" id="PIRSF001434">
    <property type="entry name" value="CGS"/>
    <property type="match status" value="1"/>
</dbReference>
<dbReference type="AlphaFoldDB" id="A0A9D2H5W2"/>
<dbReference type="InterPro" id="IPR015422">
    <property type="entry name" value="PyrdxlP-dep_Trfase_small"/>
</dbReference>
<keyword evidence="3 8" id="KW-0663">Pyridoxal phosphate</keyword>
<evidence type="ECO:0000313" key="10">
    <source>
        <dbReference type="EMBL" id="HJA04165.1"/>
    </source>
</evidence>
<evidence type="ECO:0000256" key="8">
    <source>
        <dbReference type="PIRSR" id="PIRSR001434-2"/>
    </source>
</evidence>
<dbReference type="GO" id="GO:0019346">
    <property type="term" value="P:transsulfuration"/>
    <property type="evidence" value="ECO:0007669"/>
    <property type="project" value="InterPro"/>
</dbReference>
<dbReference type="EMBL" id="DXAM01000066">
    <property type="protein sequence ID" value="HJA04165.1"/>
    <property type="molecule type" value="Genomic_DNA"/>
</dbReference>
<evidence type="ECO:0000256" key="4">
    <source>
        <dbReference type="ARBA" id="ARBA00047175"/>
    </source>
</evidence>
<comment type="caution">
    <text evidence="10">The sequence shown here is derived from an EMBL/GenBank/DDBJ whole genome shotgun (WGS) entry which is preliminary data.</text>
</comment>
<dbReference type="GO" id="GO:0008483">
    <property type="term" value="F:transaminase activity"/>
    <property type="evidence" value="ECO:0007669"/>
    <property type="project" value="UniProtKB-KW"/>
</dbReference>
<keyword evidence="10" id="KW-0808">Transferase</keyword>
<dbReference type="FunFam" id="3.40.640.10:FF:000046">
    <property type="entry name" value="Cystathionine gamma-lyase"/>
    <property type="match status" value="1"/>
</dbReference>
<gene>
    <name evidence="10" type="ORF">H9800_04835</name>
</gene>
<reference evidence="10" key="2">
    <citation type="submission" date="2021-04" db="EMBL/GenBank/DDBJ databases">
        <authorList>
            <person name="Gilroy R."/>
        </authorList>
    </citation>
    <scope>NUCLEOTIDE SEQUENCE</scope>
    <source>
        <strain evidence="10">ChiHjej8B7-3636</strain>
    </source>
</reference>
<dbReference type="GO" id="GO:0003962">
    <property type="term" value="F:cystathionine gamma-synthase activity"/>
    <property type="evidence" value="ECO:0007669"/>
    <property type="project" value="TreeGrafter"/>
</dbReference>
<keyword evidence="10" id="KW-0032">Aminotransferase</keyword>
<comment type="catalytic activity">
    <reaction evidence="6">
        <text>L-homocysteine + H2O = 2-oxobutanoate + hydrogen sulfide + NH4(+) + H(+)</text>
        <dbReference type="Rhea" id="RHEA:14501"/>
        <dbReference type="ChEBI" id="CHEBI:15377"/>
        <dbReference type="ChEBI" id="CHEBI:15378"/>
        <dbReference type="ChEBI" id="CHEBI:16763"/>
        <dbReference type="ChEBI" id="CHEBI:28938"/>
        <dbReference type="ChEBI" id="CHEBI:29919"/>
        <dbReference type="ChEBI" id="CHEBI:58199"/>
        <dbReference type="EC" id="4.4.1.2"/>
    </reaction>
    <physiologicalReaction direction="left-to-right" evidence="6">
        <dbReference type="Rhea" id="RHEA:14502"/>
    </physiologicalReaction>
</comment>
<dbReference type="GO" id="GO:0019343">
    <property type="term" value="P:cysteine biosynthetic process via cystathionine"/>
    <property type="evidence" value="ECO:0007669"/>
    <property type="project" value="TreeGrafter"/>
</dbReference>